<evidence type="ECO:0000259" key="4">
    <source>
        <dbReference type="PROSITE" id="PS50977"/>
    </source>
</evidence>
<dbReference type="AlphaFoldDB" id="A0A3B0SCM3"/>
<dbReference type="InterPro" id="IPR001647">
    <property type="entry name" value="HTH_TetR"/>
</dbReference>
<dbReference type="EMBL" id="UOEK01000271">
    <property type="protein sequence ID" value="VAW03845.1"/>
    <property type="molecule type" value="Genomic_DNA"/>
</dbReference>
<keyword evidence="1" id="KW-0805">Transcription regulation</keyword>
<dbReference type="PANTHER" id="PTHR30055:SF148">
    <property type="entry name" value="TETR-FAMILY TRANSCRIPTIONAL REGULATOR"/>
    <property type="match status" value="1"/>
</dbReference>
<keyword evidence="3" id="KW-0804">Transcription</keyword>
<dbReference type="Gene3D" id="1.10.10.60">
    <property type="entry name" value="Homeodomain-like"/>
    <property type="match status" value="1"/>
</dbReference>
<organism evidence="5">
    <name type="scientific">hydrothermal vent metagenome</name>
    <dbReference type="NCBI Taxonomy" id="652676"/>
    <lineage>
        <taxon>unclassified sequences</taxon>
        <taxon>metagenomes</taxon>
        <taxon>ecological metagenomes</taxon>
    </lineage>
</organism>
<name>A0A3B0SCM3_9ZZZZ</name>
<evidence type="ECO:0000256" key="3">
    <source>
        <dbReference type="ARBA" id="ARBA00023163"/>
    </source>
</evidence>
<dbReference type="InterPro" id="IPR011075">
    <property type="entry name" value="TetR_C"/>
</dbReference>
<dbReference type="InterPro" id="IPR050109">
    <property type="entry name" value="HTH-type_TetR-like_transc_reg"/>
</dbReference>
<gene>
    <name evidence="5" type="ORF">MNBD_ACTINO02-1262</name>
</gene>
<evidence type="ECO:0000256" key="2">
    <source>
        <dbReference type="ARBA" id="ARBA00023125"/>
    </source>
</evidence>
<dbReference type="Pfam" id="PF00440">
    <property type="entry name" value="TetR_N"/>
    <property type="match status" value="1"/>
</dbReference>
<dbReference type="PROSITE" id="PS50977">
    <property type="entry name" value="HTH_TETR_2"/>
    <property type="match status" value="1"/>
</dbReference>
<evidence type="ECO:0000256" key="1">
    <source>
        <dbReference type="ARBA" id="ARBA00023015"/>
    </source>
</evidence>
<keyword evidence="2" id="KW-0238">DNA-binding</keyword>
<dbReference type="SUPFAM" id="SSF48498">
    <property type="entry name" value="Tetracyclin repressor-like, C-terminal domain"/>
    <property type="match status" value="1"/>
</dbReference>
<proteinExistence type="predicted"/>
<sequence>MATSSHTSAGRPRSTEADDAIYDATIEILIEKGFGGISFEAVATAAGVAKTTIYRRHKTKEDLVVAALRCRLHGPTIETTGDFKDDLARLMSVIRTNMVDSNGIRMVSALMVEMERAPLLLETFREKGHEERREHFMRFVTTAIDAGIVKPDVDPEIVCDMAVGALLAQTMAAGYPDPAYVTQLVDQVWSLIAVDPSVTTGVS</sequence>
<protein>
    <submittedName>
        <fullName evidence="5">Transcriptional regulator, AcrR family</fullName>
    </submittedName>
</protein>
<dbReference type="PANTHER" id="PTHR30055">
    <property type="entry name" value="HTH-TYPE TRANSCRIPTIONAL REGULATOR RUTR"/>
    <property type="match status" value="1"/>
</dbReference>
<reference evidence="5" key="1">
    <citation type="submission" date="2018-06" db="EMBL/GenBank/DDBJ databases">
        <authorList>
            <person name="Zhirakovskaya E."/>
        </authorList>
    </citation>
    <scope>NUCLEOTIDE SEQUENCE</scope>
</reference>
<feature type="domain" description="HTH tetR-type" evidence="4">
    <location>
        <begin position="15"/>
        <end position="75"/>
    </location>
</feature>
<dbReference type="PRINTS" id="PR00455">
    <property type="entry name" value="HTHTETR"/>
</dbReference>
<accession>A0A3B0SCM3</accession>
<dbReference type="SUPFAM" id="SSF46689">
    <property type="entry name" value="Homeodomain-like"/>
    <property type="match status" value="1"/>
</dbReference>
<dbReference type="Pfam" id="PF16859">
    <property type="entry name" value="TetR_C_11"/>
    <property type="match status" value="1"/>
</dbReference>
<evidence type="ECO:0000313" key="5">
    <source>
        <dbReference type="EMBL" id="VAW03845.1"/>
    </source>
</evidence>
<dbReference type="GO" id="GO:0003700">
    <property type="term" value="F:DNA-binding transcription factor activity"/>
    <property type="evidence" value="ECO:0007669"/>
    <property type="project" value="TreeGrafter"/>
</dbReference>
<dbReference type="Gene3D" id="1.10.357.10">
    <property type="entry name" value="Tetracycline Repressor, domain 2"/>
    <property type="match status" value="1"/>
</dbReference>
<dbReference type="InterPro" id="IPR036271">
    <property type="entry name" value="Tet_transcr_reg_TetR-rel_C_sf"/>
</dbReference>
<dbReference type="GO" id="GO:0000976">
    <property type="term" value="F:transcription cis-regulatory region binding"/>
    <property type="evidence" value="ECO:0007669"/>
    <property type="project" value="TreeGrafter"/>
</dbReference>
<dbReference type="InterPro" id="IPR009057">
    <property type="entry name" value="Homeodomain-like_sf"/>
</dbReference>